<evidence type="ECO:0000256" key="11">
    <source>
        <dbReference type="PIRSR" id="PIRSR004803-1"/>
    </source>
</evidence>
<keyword evidence="10" id="KW-0698">rRNA processing</keyword>
<dbReference type="CDD" id="cd07714">
    <property type="entry name" value="RNaseJ_MBL-fold"/>
    <property type="match status" value="1"/>
</dbReference>
<feature type="domain" description="Metallo-beta-lactamase" evidence="14">
    <location>
        <begin position="20"/>
        <end position="223"/>
    </location>
</feature>
<comment type="caution">
    <text evidence="15">The sequence shown here is derived from an EMBL/GenBank/DDBJ whole genome shotgun (WGS) entry which is preliminary data.</text>
</comment>
<dbReference type="Gene3D" id="3.40.50.10710">
    <property type="entry name" value="Metallo-hydrolase/oxidoreductase"/>
    <property type="match status" value="1"/>
</dbReference>
<evidence type="ECO:0000313" key="15">
    <source>
        <dbReference type="EMBL" id="OFI07625.1"/>
    </source>
</evidence>
<dbReference type="InterPro" id="IPR004613">
    <property type="entry name" value="RNase_J"/>
</dbReference>
<dbReference type="Pfam" id="PF22505">
    <property type="entry name" value="RNase_J_b_CASP"/>
    <property type="match status" value="1"/>
</dbReference>
<dbReference type="InterPro" id="IPR041636">
    <property type="entry name" value="RNase_J_C"/>
</dbReference>
<feature type="binding site" evidence="13">
    <location>
        <position position="78"/>
    </location>
    <ligand>
        <name>Zn(2+)</name>
        <dbReference type="ChEBI" id="CHEBI:29105"/>
        <label>2</label>
        <note>catalytic</note>
    </ligand>
</feature>
<dbReference type="STRING" id="1121290.CLAOCE_02290"/>
<evidence type="ECO:0000259" key="14">
    <source>
        <dbReference type="SMART" id="SM00849"/>
    </source>
</evidence>
<comment type="similarity">
    <text evidence="10">Belongs to the metallo-beta-lactamase superfamily. RNA-metabolizing metallo-beta-lactamase-like family. Bacterial RNase J subfamily.</text>
</comment>
<dbReference type="PATRIC" id="fig|1121290.3.peg.233"/>
<evidence type="ECO:0000256" key="7">
    <source>
        <dbReference type="ARBA" id="ARBA00022833"/>
    </source>
</evidence>
<dbReference type="SUPFAM" id="SSF56281">
    <property type="entry name" value="Metallo-hydrolase/oxidoreductase"/>
    <property type="match status" value="1"/>
</dbReference>
<proteinExistence type="inferred from homology"/>
<dbReference type="EC" id="3.1.-.-" evidence="10"/>
<dbReference type="Gene3D" id="3.10.20.580">
    <property type="match status" value="1"/>
</dbReference>
<keyword evidence="8 10" id="KW-0269">Exonuclease</keyword>
<dbReference type="AlphaFoldDB" id="A0A1E8F1X8"/>
<organism evidence="15 16">
    <name type="scientific">Clostridium acetireducens DSM 10703</name>
    <dbReference type="NCBI Taxonomy" id="1121290"/>
    <lineage>
        <taxon>Bacteria</taxon>
        <taxon>Bacillati</taxon>
        <taxon>Bacillota</taxon>
        <taxon>Clostridia</taxon>
        <taxon>Eubacteriales</taxon>
        <taxon>Clostridiaceae</taxon>
        <taxon>Clostridium</taxon>
    </lineage>
</organism>
<dbReference type="Pfam" id="PF17770">
    <property type="entry name" value="RNase_J_C"/>
    <property type="match status" value="1"/>
</dbReference>
<keyword evidence="5 10" id="KW-0255">Endonuclease</keyword>
<feature type="binding site" evidence="13">
    <location>
        <position position="73"/>
    </location>
    <ligand>
        <name>Zn(2+)</name>
        <dbReference type="ChEBI" id="CHEBI:29105"/>
        <label>1</label>
        <note>catalytic</note>
    </ligand>
</feature>
<comment type="cofactor">
    <cofactor evidence="13">
        <name>Zn(2+)</name>
        <dbReference type="ChEBI" id="CHEBI:29105"/>
    </cofactor>
    <text evidence="13">Binds 2 Zn(2+) ions per subunit. It is not clear if Zn(2+) or Mg(2+) is physiologically important.</text>
</comment>
<feature type="binding site" evidence="13">
    <location>
        <position position="163"/>
    </location>
    <ligand>
        <name>Zn(2+)</name>
        <dbReference type="ChEBI" id="CHEBI:29105"/>
        <label>1</label>
        <note>catalytic</note>
    </ligand>
</feature>
<keyword evidence="16" id="KW-1185">Reference proteome</keyword>
<dbReference type="GO" id="GO:0004534">
    <property type="term" value="F:5'-3' RNA exonuclease activity"/>
    <property type="evidence" value="ECO:0007669"/>
    <property type="project" value="UniProtKB-UniRule"/>
</dbReference>
<dbReference type="PIRSF" id="PIRSF004803">
    <property type="entry name" value="RnjA"/>
    <property type="match status" value="1"/>
</dbReference>
<reference evidence="15 16" key="1">
    <citation type="submission" date="2016-06" db="EMBL/GenBank/DDBJ databases">
        <title>Genome sequence of Clostridium acetireducens DSM 10703.</title>
        <authorList>
            <person name="Poehlein A."/>
            <person name="Fluechter S."/>
            <person name="Duerre P."/>
            <person name="Daniel R."/>
        </authorList>
    </citation>
    <scope>NUCLEOTIDE SEQUENCE [LARGE SCALE GENOMIC DNA]</scope>
    <source>
        <strain evidence="15 16">DSM 10703</strain>
    </source>
</reference>
<evidence type="ECO:0000256" key="2">
    <source>
        <dbReference type="ARBA" id="ARBA00022490"/>
    </source>
</evidence>
<keyword evidence="13" id="KW-0106">Calcium</keyword>
<dbReference type="GO" id="GO:0003723">
    <property type="term" value="F:RNA binding"/>
    <property type="evidence" value="ECO:0007669"/>
    <property type="project" value="UniProtKB-UniRule"/>
</dbReference>
<evidence type="ECO:0000256" key="13">
    <source>
        <dbReference type="PIRSR" id="PIRSR004803-3"/>
    </source>
</evidence>
<sequence>MTSTNSKLKVIPLGGVDEFGKNMTIIEYEDEIIVIDCGLMFPDEEMLGVDIVIPDITYLKNNKDKIKGVFLTHGHEGHIGAIPYLLKEINVPVYSTKLTIALVKNKLKEHKILSKSKLNIVEPEKIIKFQNFKIEFIKNSHSIPDSCAIAIYTPVGTVLHTGDFKIDYTPTYEKKMDINKIVELGKKRLLLLLADSTNVEKQGYSLSESVEEEVFDKIFYNAKGRVIVANFAANIQRMQQIINTSVKYNRKVAITGKSLEVIADTCIELGYIKIPKENLINIDEERNYPDNEITIITTGNQGEPMSVLYKIASSVHKKIQVKKGDLVVISSAPVPGNEKFISKVINELYKKGASVIYKELEKIHESGHASVEELKLLHTLLKPKFFVPIHGEYRHLKLHAKLAEKLGMNKSKIFILDTGQTLELSNKSAKKAKRVPSGKILVDGLGVGDVGNIVLRDRRFLSREGILTVVITIEKESFNVLAGPDIVSRGFVYIRESEELMLESKEIVKKSLNRCLDNNITEWAVIKSNIKNDLKDFLYSKTKRKPIILSIIMEI</sequence>
<evidence type="ECO:0000256" key="4">
    <source>
        <dbReference type="ARBA" id="ARBA00022723"/>
    </source>
</evidence>
<feature type="binding site" evidence="12">
    <location>
        <begin position="364"/>
        <end position="368"/>
    </location>
    <ligand>
        <name>substrate</name>
    </ligand>
</feature>
<evidence type="ECO:0000313" key="16">
    <source>
        <dbReference type="Proteomes" id="UP000175744"/>
    </source>
</evidence>
<dbReference type="HAMAP" id="MF_01491">
    <property type="entry name" value="RNase_J_bact"/>
    <property type="match status" value="1"/>
</dbReference>
<keyword evidence="9 10" id="KW-0694">RNA-binding</keyword>
<dbReference type="Pfam" id="PF07521">
    <property type="entry name" value="RMMBL"/>
    <property type="match status" value="1"/>
</dbReference>
<dbReference type="SMART" id="SM00849">
    <property type="entry name" value="Lactamase_B"/>
    <property type="match status" value="1"/>
</dbReference>
<feature type="binding site" evidence="13">
    <location>
        <position position="443"/>
    </location>
    <ligand>
        <name>Ca(2+)</name>
        <dbReference type="ChEBI" id="CHEBI:29108"/>
    </ligand>
</feature>
<dbReference type="Gene3D" id="3.60.15.10">
    <property type="entry name" value="Ribonuclease Z/Hydroxyacylglutathione hydrolase-like"/>
    <property type="match status" value="1"/>
</dbReference>
<dbReference type="PANTHER" id="PTHR43694:SF1">
    <property type="entry name" value="RIBONUCLEASE J"/>
    <property type="match status" value="1"/>
</dbReference>
<dbReference type="GO" id="GO:0008270">
    <property type="term" value="F:zinc ion binding"/>
    <property type="evidence" value="ECO:0007669"/>
    <property type="project" value="InterPro"/>
</dbReference>
<evidence type="ECO:0000256" key="3">
    <source>
        <dbReference type="ARBA" id="ARBA00022722"/>
    </source>
</evidence>
<evidence type="ECO:0000256" key="9">
    <source>
        <dbReference type="ARBA" id="ARBA00022884"/>
    </source>
</evidence>
<dbReference type="InterPro" id="IPR001279">
    <property type="entry name" value="Metallo-B-lactamas"/>
</dbReference>
<dbReference type="PANTHER" id="PTHR43694">
    <property type="entry name" value="RIBONUCLEASE J"/>
    <property type="match status" value="1"/>
</dbReference>
<dbReference type="GO" id="GO:0005737">
    <property type="term" value="C:cytoplasm"/>
    <property type="evidence" value="ECO:0007669"/>
    <property type="project" value="UniProtKB-SubCell"/>
</dbReference>
<feature type="binding site" evidence="13">
    <location>
        <position position="75"/>
    </location>
    <ligand>
        <name>Zn(2+)</name>
        <dbReference type="ChEBI" id="CHEBI:29105"/>
        <label>1</label>
        <note>catalytic</note>
    </ligand>
</feature>
<feature type="binding site" evidence="13">
    <location>
        <position position="50"/>
    </location>
    <ligand>
        <name>Ca(2+)</name>
        <dbReference type="ChEBI" id="CHEBI:29108"/>
    </ligand>
</feature>
<keyword evidence="4 13" id="KW-0479">Metal-binding</keyword>
<dbReference type="RefSeq" id="WP_070109202.1">
    <property type="nucleotide sequence ID" value="NZ_LZFO01000002.1"/>
</dbReference>
<dbReference type="Pfam" id="PF00753">
    <property type="entry name" value="Lactamase_B"/>
    <property type="match status" value="1"/>
</dbReference>
<evidence type="ECO:0000256" key="6">
    <source>
        <dbReference type="ARBA" id="ARBA00022801"/>
    </source>
</evidence>
<dbReference type="GO" id="GO:0006364">
    <property type="term" value="P:rRNA processing"/>
    <property type="evidence" value="ECO:0007669"/>
    <property type="project" value="UniProtKB-UniRule"/>
</dbReference>
<protein>
    <recommendedName>
        <fullName evidence="10">Ribonuclease J</fullName>
        <shortName evidence="10">RNase J</shortName>
        <ecNumber evidence="10">3.1.-.-</ecNumber>
    </recommendedName>
</protein>
<dbReference type="Proteomes" id="UP000175744">
    <property type="component" value="Unassembled WGS sequence"/>
</dbReference>
<feature type="active site" description="Proton donor" evidence="11">
    <location>
        <position position="195"/>
    </location>
</feature>
<dbReference type="InterPro" id="IPR055132">
    <property type="entry name" value="RNase_J_b_CASP"/>
</dbReference>
<dbReference type="InterPro" id="IPR036866">
    <property type="entry name" value="RibonucZ/Hydroxyglut_hydro"/>
</dbReference>
<evidence type="ECO:0000256" key="8">
    <source>
        <dbReference type="ARBA" id="ARBA00022839"/>
    </source>
</evidence>
<dbReference type="InterPro" id="IPR030854">
    <property type="entry name" value="RNase_J_bac"/>
</dbReference>
<dbReference type="NCBIfam" id="TIGR00649">
    <property type="entry name" value="MG423"/>
    <property type="match status" value="1"/>
</dbReference>
<evidence type="ECO:0000256" key="12">
    <source>
        <dbReference type="PIRSR" id="PIRSR004803-2"/>
    </source>
</evidence>
<feature type="binding site" evidence="13">
    <location>
        <position position="48"/>
    </location>
    <ligand>
        <name>Ca(2+)</name>
        <dbReference type="ChEBI" id="CHEBI:29108"/>
    </ligand>
</feature>
<feature type="binding site" evidence="12">
    <location>
        <begin position="232"/>
        <end position="234"/>
    </location>
    <ligand>
        <name>substrate</name>
    </ligand>
</feature>
<evidence type="ECO:0000256" key="10">
    <source>
        <dbReference type="HAMAP-Rule" id="MF_01491"/>
    </source>
</evidence>
<dbReference type="GO" id="GO:0004521">
    <property type="term" value="F:RNA endonuclease activity"/>
    <property type="evidence" value="ECO:0007669"/>
    <property type="project" value="UniProtKB-UniRule"/>
</dbReference>
<comment type="cofactor">
    <cofactor evidence="13">
        <name>Ca(2+)</name>
        <dbReference type="ChEBI" id="CHEBI:29108"/>
    </cofactor>
    <text evidence="13">Binds 1 Ca(2+) cation per subunit. Seen in 1 crystal structure, it is not clear if it is physiologically important.</text>
</comment>
<keyword evidence="7 13" id="KW-0862">Zinc</keyword>
<keyword evidence="3 10" id="KW-0540">Nuclease</keyword>
<name>A0A1E8F1X8_9CLOT</name>
<comment type="subunit">
    <text evidence="10">Homodimer, may be a subunit of the RNA degradosome.</text>
</comment>
<dbReference type="InterPro" id="IPR011108">
    <property type="entry name" value="RMMBL"/>
</dbReference>
<comment type="subcellular location">
    <subcellularLocation>
        <location evidence="1 10">Cytoplasm</location>
    </subcellularLocation>
</comment>
<feature type="binding site" evidence="13">
    <location>
        <position position="141"/>
    </location>
    <ligand>
        <name>Zn(2+)</name>
        <dbReference type="ChEBI" id="CHEBI:29105"/>
        <label>1</label>
        <note>catalytic</note>
    </ligand>
</feature>
<dbReference type="InterPro" id="IPR042173">
    <property type="entry name" value="RNase_J_2"/>
</dbReference>
<evidence type="ECO:0000256" key="1">
    <source>
        <dbReference type="ARBA" id="ARBA00004496"/>
    </source>
</evidence>
<evidence type="ECO:0000256" key="5">
    <source>
        <dbReference type="ARBA" id="ARBA00022759"/>
    </source>
</evidence>
<accession>A0A1E8F1X8</accession>
<keyword evidence="6 10" id="KW-0378">Hydrolase</keyword>
<dbReference type="PROSITE" id="PS01292">
    <property type="entry name" value="UPF0036"/>
    <property type="match status" value="1"/>
</dbReference>
<feature type="binding site" evidence="13">
    <location>
        <position position="390"/>
    </location>
    <ligand>
        <name>Zn(2+)</name>
        <dbReference type="ChEBI" id="CHEBI:29105"/>
        <label>2</label>
        <note>catalytic</note>
    </ligand>
</feature>
<keyword evidence="2 10" id="KW-0963">Cytoplasm</keyword>
<dbReference type="InterPro" id="IPR001587">
    <property type="entry name" value="RNase_J_CS"/>
</dbReference>
<dbReference type="FunFam" id="3.10.20.580:FF:000001">
    <property type="entry name" value="Ribonuclease J"/>
    <property type="match status" value="1"/>
</dbReference>
<comment type="function">
    <text evidence="10">An RNase that has 5'-3' exonuclease and possibly endonuclease activity. Involved in maturation of rRNA and in some organisms also mRNA maturation and/or decay.</text>
</comment>
<gene>
    <name evidence="15" type="primary">rnjA_1</name>
    <name evidence="10" type="synonym">rnj</name>
    <name evidence="15" type="ORF">CLOACE_02290</name>
</gene>
<dbReference type="EMBL" id="LZFO01000002">
    <property type="protein sequence ID" value="OFI07625.1"/>
    <property type="molecule type" value="Genomic_DNA"/>
</dbReference>
<comment type="caution">
    <text evidence="10">Lacks conserved residue(s) required for the propagation of feature annotation.</text>
</comment>
<feature type="active site" description="Proton acceptor" evidence="11">
    <location>
        <position position="368"/>
    </location>
</feature>